<sequence length="141" mass="16254">MLATNRETHRRIFIEAWRKATDGQPLEPVEAQIVSVIRQHPEYQSMLETGEQILDKDFITEAGHANPFFHMGLHIAVHEQLSIDRPQGIRAAFQDLCSRCPDTHAVEHRMMECLAQALWTSQQGPQDFDEVAYLECIRMRA</sequence>
<organism evidence="1 2">
    <name type="scientific">Thiorhodococcus mannitoliphagus</name>
    <dbReference type="NCBI Taxonomy" id="329406"/>
    <lineage>
        <taxon>Bacteria</taxon>
        <taxon>Pseudomonadati</taxon>
        <taxon>Pseudomonadota</taxon>
        <taxon>Gammaproteobacteria</taxon>
        <taxon>Chromatiales</taxon>
        <taxon>Chromatiaceae</taxon>
        <taxon>Thiorhodococcus</taxon>
    </lineage>
</organism>
<reference evidence="2" key="1">
    <citation type="journal article" date="2020" name="Microbiol. Resour. Announc.">
        <title>Draft Genome Sequences of Thiorhodococcus mannitoliphagus and Thiorhodococcus minor, Purple Sulfur Photosynthetic Bacteria in the Gammaproteobacterial Family Chromatiaceae.</title>
        <authorList>
            <person name="Aviles F.A."/>
            <person name="Meyer T.E."/>
            <person name="Kyndt J.A."/>
        </authorList>
    </citation>
    <scope>NUCLEOTIDE SEQUENCE [LARGE SCALE GENOMIC DNA]</scope>
    <source>
        <strain evidence="2">DSM 18266</strain>
    </source>
</reference>
<dbReference type="RefSeq" id="WP_164655842.1">
    <property type="nucleotide sequence ID" value="NZ_JAAIJR010000122.1"/>
</dbReference>
<evidence type="ECO:0000313" key="1">
    <source>
        <dbReference type="EMBL" id="NEX22748.1"/>
    </source>
</evidence>
<proteinExistence type="predicted"/>
<gene>
    <name evidence="1" type="ORF">G3480_20985</name>
</gene>
<dbReference type="InterPro" id="IPR014993">
    <property type="entry name" value="DUF1841"/>
</dbReference>
<name>A0A6P1DX34_9GAMM</name>
<dbReference type="AlphaFoldDB" id="A0A6P1DX34"/>
<dbReference type="Pfam" id="PF08897">
    <property type="entry name" value="DUF1841"/>
    <property type="match status" value="1"/>
</dbReference>
<protein>
    <submittedName>
        <fullName evidence="1">DUF1841 family protein</fullName>
    </submittedName>
</protein>
<comment type="caution">
    <text evidence="1">The sequence shown here is derived from an EMBL/GenBank/DDBJ whole genome shotgun (WGS) entry which is preliminary data.</text>
</comment>
<evidence type="ECO:0000313" key="2">
    <source>
        <dbReference type="Proteomes" id="UP000471640"/>
    </source>
</evidence>
<dbReference type="Proteomes" id="UP000471640">
    <property type="component" value="Unassembled WGS sequence"/>
</dbReference>
<keyword evidence="2" id="KW-1185">Reference proteome</keyword>
<dbReference type="EMBL" id="JAAIJR010000122">
    <property type="protein sequence ID" value="NEX22748.1"/>
    <property type="molecule type" value="Genomic_DNA"/>
</dbReference>
<reference evidence="1 2" key="2">
    <citation type="submission" date="2020-02" db="EMBL/GenBank/DDBJ databases">
        <title>Genome sequences of Thiorhodococcus mannitoliphagus and Thiorhodococcus minor, purple sulfur photosynthetic bacteria in the gammaproteobacterial family, Chromatiaceae.</title>
        <authorList>
            <person name="Aviles F.A."/>
            <person name="Meyer T.E."/>
            <person name="Kyndt J.A."/>
        </authorList>
    </citation>
    <scope>NUCLEOTIDE SEQUENCE [LARGE SCALE GENOMIC DNA]</scope>
    <source>
        <strain evidence="1 2">DSM 18266</strain>
    </source>
</reference>
<accession>A0A6P1DX34</accession>